<comment type="caution">
    <text evidence="3">The sequence shown here is derived from an EMBL/GenBank/DDBJ whole genome shotgun (WGS) entry which is preliminary data.</text>
</comment>
<dbReference type="RefSeq" id="WP_354366899.1">
    <property type="nucleotide sequence ID" value="NZ_JBEPMA010000002.1"/>
</dbReference>
<evidence type="ECO:0000256" key="1">
    <source>
        <dbReference type="ARBA" id="ARBA00009174"/>
    </source>
</evidence>
<keyword evidence="2 3" id="KW-0456">Lyase</keyword>
<evidence type="ECO:0000256" key="2">
    <source>
        <dbReference type="ARBA" id="ARBA00023239"/>
    </source>
</evidence>
<dbReference type="PANTHER" id="PTHR30272:SF1">
    <property type="entry name" value="3-HYDROXYACYL-[ACYL-CARRIER-PROTEIN] DEHYDRATASE"/>
    <property type="match status" value="1"/>
</dbReference>
<organism evidence="3 4">
    <name type="scientific">Peptoniphilus olsenii</name>
    <dbReference type="NCBI Taxonomy" id="411570"/>
    <lineage>
        <taxon>Bacteria</taxon>
        <taxon>Bacillati</taxon>
        <taxon>Bacillota</taxon>
        <taxon>Tissierellia</taxon>
        <taxon>Tissierellales</taxon>
        <taxon>Peptoniphilaceae</taxon>
        <taxon>Peptoniphilus</taxon>
    </lineage>
</organism>
<evidence type="ECO:0000313" key="3">
    <source>
        <dbReference type="EMBL" id="MET3616894.1"/>
    </source>
</evidence>
<dbReference type="InterPro" id="IPR013114">
    <property type="entry name" value="FabA_FabZ"/>
</dbReference>
<dbReference type="EMBL" id="JBEPMA010000002">
    <property type="protein sequence ID" value="MET3616894.1"/>
    <property type="molecule type" value="Genomic_DNA"/>
</dbReference>
<dbReference type="Proteomes" id="UP001549162">
    <property type="component" value="Unassembled WGS sequence"/>
</dbReference>
<evidence type="ECO:0000313" key="4">
    <source>
        <dbReference type="Proteomes" id="UP001549162"/>
    </source>
</evidence>
<gene>
    <name evidence="3" type="ORF">ABID14_000519</name>
</gene>
<reference evidence="3 4" key="1">
    <citation type="submission" date="2024-06" db="EMBL/GenBank/DDBJ databases">
        <title>Genomic Encyclopedia of Type Strains, Phase IV (KMG-IV): sequencing the most valuable type-strain genomes for metagenomic binning, comparative biology and taxonomic classification.</title>
        <authorList>
            <person name="Goeker M."/>
        </authorList>
    </citation>
    <scope>NUCLEOTIDE SEQUENCE [LARGE SCALE GENOMIC DNA]</scope>
    <source>
        <strain evidence="3 4">DSM 21460</strain>
    </source>
</reference>
<dbReference type="SUPFAM" id="SSF54637">
    <property type="entry name" value="Thioesterase/thiol ester dehydrase-isomerase"/>
    <property type="match status" value="1"/>
</dbReference>
<dbReference type="CDD" id="cd01288">
    <property type="entry name" value="FabZ"/>
    <property type="match status" value="1"/>
</dbReference>
<proteinExistence type="inferred from homology"/>
<dbReference type="Pfam" id="PF07977">
    <property type="entry name" value="FabA"/>
    <property type="match status" value="1"/>
</dbReference>
<sequence length="139" mass="15485">MTINIDEIKKIIPHRYPFLMIDKIIEIENGISAKAIKCVSSNEPYFQGHFPDYFVMPGVLQIEAVAQVGAVALLNENRGQIAFLGGVKNARFYREIKPGDILEISCKVKKRIKNIGFGEGSIFCGDEKVMSCEISFALS</sequence>
<dbReference type="Gene3D" id="3.10.129.10">
    <property type="entry name" value="Hotdog Thioesterase"/>
    <property type="match status" value="1"/>
</dbReference>
<name>A0ABV2JAU4_9FIRM</name>
<protein>
    <submittedName>
        <fullName evidence="3">3-hydroxyacyl-[acyl-carrier-protein] dehydratase</fullName>
        <ecNumber evidence="3">4.2.1.59</ecNumber>
    </submittedName>
</protein>
<accession>A0ABV2JAU4</accession>
<dbReference type="GO" id="GO:0019171">
    <property type="term" value="F:(3R)-hydroxyacyl-[acyl-carrier-protein] dehydratase activity"/>
    <property type="evidence" value="ECO:0007669"/>
    <property type="project" value="UniProtKB-EC"/>
</dbReference>
<dbReference type="EC" id="4.2.1.59" evidence="3"/>
<keyword evidence="4" id="KW-1185">Reference proteome</keyword>
<dbReference type="NCBIfam" id="NF000582">
    <property type="entry name" value="PRK00006.1"/>
    <property type="match status" value="1"/>
</dbReference>
<dbReference type="PANTHER" id="PTHR30272">
    <property type="entry name" value="3-HYDROXYACYL-[ACYL-CARRIER-PROTEIN] DEHYDRATASE"/>
    <property type="match status" value="1"/>
</dbReference>
<dbReference type="InterPro" id="IPR029069">
    <property type="entry name" value="HotDog_dom_sf"/>
</dbReference>
<comment type="similarity">
    <text evidence="1">Belongs to the thioester dehydratase family. FabZ subfamily.</text>
</comment>